<comment type="caution">
    <text evidence="1">The sequence shown here is derived from an EMBL/GenBank/DDBJ whole genome shotgun (WGS) entry which is preliminary data.</text>
</comment>
<gene>
    <name evidence="1" type="ORF">I4F81_008145</name>
</gene>
<keyword evidence="2" id="KW-1185">Reference proteome</keyword>
<dbReference type="Proteomes" id="UP000798662">
    <property type="component" value="Chromosome 2"/>
</dbReference>
<proteinExistence type="predicted"/>
<reference evidence="1" key="1">
    <citation type="submission" date="2019-11" db="EMBL/GenBank/DDBJ databases">
        <title>Nori genome reveals adaptations in red seaweeds to the harsh intertidal environment.</title>
        <authorList>
            <person name="Wang D."/>
            <person name="Mao Y."/>
        </authorList>
    </citation>
    <scope>NUCLEOTIDE SEQUENCE</scope>
    <source>
        <tissue evidence="1">Gametophyte</tissue>
    </source>
</reference>
<name>A0ACC3C6K8_PYRYE</name>
<dbReference type="EMBL" id="CM020619">
    <property type="protein sequence ID" value="KAK1865616.1"/>
    <property type="molecule type" value="Genomic_DNA"/>
</dbReference>
<sequence length="504" mass="52857">MRLPADGEAWPPTRGCSAASALGRPLFCRLHGACRYANGSLLLPAWMASHRDILRSCGLPPATFAASPAGRWTRGSRRRDLFLPYAGNPVRFHFPHFLSDFLLAAASLSAFPPTPGWMGARTCTVASDVVRSCAGVPRGGLALALHAEERLLRRLDALGWVRGLLARAASGGVDTQLWTEADLRGAPPAPPPTLAAAATASPPPVDPLPVCFRSILASPLAYGCVPPNLFPVDARVWTAAGIPRAPRVDAVSARDEMKGVAGVLRRLRGASRTAAAAGSGLPPPTPQPAASPAAAGAATVASNYTAATLPSPPAVLHVDAPPPLRRACTPRVLLLRRLDNRTFTNTEPLLAALARDGLSVRTESFEGATFDDQAAAMAATDVLIGAHGAGLTNAALLRINSSLVEVFPFAFDAQPFKSLAPALSVRHEASFAAPRAAEFRACLASFAASAPAADVECHARQVEDPANECYRTFYCVREQSLEMDVHAVRAAVLRSADVACPLLV</sequence>
<evidence type="ECO:0000313" key="2">
    <source>
        <dbReference type="Proteomes" id="UP000798662"/>
    </source>
</evidence>
<organism evidence="1 2">
    <name type="scientific">Pyropia yezoensis</name>
    <name type="common">Susabi-nori</name>
    <name type="synonym">Porphyra yezoensis</name>
    <dbReference type="NCBI Taxonomy" id="2788"/>
    <lineage>
        <taxon>Eukaryota</taxon>
        <taxon>Rhodophyta</taxon>
        <taxon>Bangiophyceae</taxon>
        <taxon>Bangiales</taxon>
        <taxon>Bangiaceae</taxon>
        <taxon>Pyropia</taxon>
    </lineage>
</organism>
<evidence type="ECO:0000313" key="1">
    <source>
        <dbReference type="EMBL" id="KAK1865616.1"/>
    </source>
</evidence>
<accession>A0ACC3C6K8</accession>
<protein>
    <submittedName>
        <fullName evidence="1">Uncharacterized protein</fullName>
    </submittedName>
</protein>